<keyword evidence="1" id="KW-0482">Metalloprotease</keyword>
<protein>
    <recommendedName>
        <fullName evidence="1">Microcystinase C</fullName>
        <shortName evidence="1">MlrC</shortName>
    </recommendedName>
</protein>
<dbReference type="InterPro" id="IPR009197">
    <property type="entry name" value="MlrC"/>
</dbReference>
<comment type="function">
    <text evidence="1">Involved in peptidolytic degradation of cyclic heptapeptide hepatotoxin microcystin (MC).</text>
</comment>
<name>A0ABV2Q6X9_9BURK</name>
<dbReference type="EMBL" id="JBEPSH010000003">
    <property type="protein sequence ID" value="MET4576789.1"/>
    <property type="molecule type" value="Genomic_DNA"/>
</dbReference>
<keyword evidence="1" id="KW-0479">Metal-binding</keyword>
<dbReference type="Pfam" id="PF07171">
    <property type="entry name" value="MlrC_C"/>
    <property type="match status" value="1"/>
</dbReference>
<feature type="domain" description="Microcystin LR degradation protein MlrC N-terminal" evidence="3">
    <location>
        <begin position="10"/>
        <end position="299"/>
    </location>
</feature>
<evidence type="ECO:0000259" key="2">
    <source>
        <dbReference type="Pfam" id="PF07171"/>
    </source>
</evidence>
<keyword evidence="1" id="KW-0378">Hydrolase</keyword>
<comment type="caution">
    <text evidence="4">The sequence shown here is derived from an EMBL/GenBank/DDBJ whole genome shotgun (WGS) entry which is preliminary data.</text>
</comment>
<feature type="domain" description="Microcystin LR degradation protein MlrC C-terminal" evidence="2">
    <location>
        <begin position="313"/>
        <end position="491"/>
    </location>
</feature>
<evidence type="ECO:0000256" key="1">
    <source>
        <dbReference type="PIRNR" id="PIRNR012702"/>
    </source>
</evidence>
<accession>A0ABV2Q6X9</accession>
<comment type="cofactor">
    <cofactor evidence="1">
        <name>Zn(2+)</name>
        <dbReference type="ChEBI" id="CHEBI:29105"/>
    </cofactor>
    <text evidence="1">Binds 1 zinc ion per subunit.</text>
</comment>
<gene>
    <name evidence="4" type="ORF">ABIE13_001898</name>
</gene>
<dbReference type="RefSeq" id="WP_354442850.1">
    <property type="nucleotide sequence ID" value="NZ_JBEPSH010000003.1"/>
</dbReference>
<reference evidence="4 5" key="1">
    <citation type="submission" date="2024-06" db="EMBL/GenBank/DDBJ databases">
        <title>Sorghum-associated microbial communities from plants grown in Nebraska, USA.</title>
        <authorList>
            <person name="Schachtman D."/>
        </authorList>
    </citation>
    <scope>NUCLEOTIDE SEQUENCE [LARGE SCALE GENOMIC DNA]</scope>
    <source>
        <strain evidence="4 5">2709</strain>
    </source>
</reference>
<sequence>MMASPSISTKVLVARMSHESHAFSCLRTTLAEFGREELLFGNDILERMAGTRTELGGIIQSAQEYGWELVPVVSACASTSGPVTRAAYDALTEPILRALAEHPDIQAVVLSLHGAMFVEGLPDPEGDLLFRIRQQTGQNVIVAGSLDLHANVTDAMVRYADILTSYRTTPHTDQFETGRRLSAWVHRTLQGAIRPYLCVVRSATIAAMDLGRTLGDTPMTRLQARAREYEAQGAVLDVSLNAGYYMGDVFEAGPSVLVLGNGPASAEQCLAVANELMDDAFSWRDQTTVQLQSIDAAMALCREPAQSKGPLILADYTDGPGGGGYGDATRLLQALVDANLPGTLVGLLYDPESARQAVAAGVGNEVELRIAGKTDANFGGGPVPLRVRVVAVSDGRFKRTGPFKTGTPASIGTSALLQHGEVQIIVASNRVQAEERGQYRVLGVDVEQLNILALKGINHFRADLESVSRGVVFVESGGIHVTNLRTLPYRNVRRPIWPLDDEALFNS</sequence>
<evidence type="ECO:0000313" key="4">
    <source>
        <dbReference type="EMBL" id="MET4576789.1"/>
    </source>
</evidence>
<keyword evidence="1" id="KW-0645">Protease</keyword>
<organism evidence="4 5">
    <name type="scientific">Ottowia thiooxydans</name>
    <dbReference type="NCBI Taxonomy" id="219182"/>
    <lineage>
        <taxon>Bacteria</taxon>
        <taxon>Pseudomonadati</taxon>
        <taxon>Pseudomonadota</taxon>
        <taxon>Betaproteobacteria</taxon>
        <taxon>Burkholderiales</taxon>
        <taxon>Comamonadaceae</taxon>
        <taxon>Ottowia</taxon>
    </lineage>
</organism>
<proteinExistence type="inferred from homology"/>
<dbReference type="Proteomes" id="UP001549320">
    <property type="component" value="Unassembled WGS sequence"/>
</dbReference>
<evidence type="ECO:0000259" key="3">
    <source>
        <dbReference type="Pfam" id="PF07364"/>
    </source>
</evidence>
<comment type="similarity">
    <text evidence="1">Belongs to the peptidase M81 family.</text>
</comment>
<dbReference type="InterPro" id="IPR010799">
    <property type="entry name" value="MlrC_C"/>
</dbReference>
<evidence type="ECO:0000313" key="5">
    <source>
        <dbReference type="Proteomes" id="UP001549320"/>
    </source>
</evidence>
<dbReference type="InterPro" id="IPR015995">
    <property type="entry name" value="MlrC_N"/>
</dbReference>
<dbReference type="PIRSF" id="PIRSF012702">
    <property type="entry name" value="UCP012702"/>
    <property type="match status" value="1"/>
</dbReference>
<keyword evidence="5" id="KW-1185">Reference proteome</keyword>
<dbReference type="Pfam" id="PF07364">
    <property type="entry name" value="DUF1485"/>
    <property type="match status" value="1"/>
</dbReference>